<evidence type="ECO:0000256" key="1">
    <source>
        <dbReference type="ARBA" id="ARBA00006484"/>
    </source>
</evidence>
<dbReference type="InterPro" id="IPR036291">
    <property type="entry name" value="NAD(P)-bd_dom_sf"/>
</dbReference>
<reference evidence="6" key="1">
    <citation type="submission" date="2011-12" db="EMBL/GenBank/DDBJ databases">
        <title>Complete genome sequence of Streptomyces cattleya strain DSM 46488.</title>
        <authorList>
            <person name="Ou H.-Y."/>
            <person name="Li P."/>
            <person name="Zhao C."/>
            <person name="O'Hagan D."/>
            <person name="Deng Z."/>
        </authorList>
    </citation>
    <scope>NUCLEOTIDE SEQUENCE [LARGE SCALE GENOMIC DNA]</scope>
    <source>
        <strain evidence="6">ATCC 35852 / DSM 46488 / JCM 4925 / NBRC 14057 / NRRL 8057</strain>
    </source>
</reference>
<dbReference type="PROSITE" id="PS00061">
    <property type="entry name" value="ADH_SHORT"/>
    <property type="match status" value="1"/>
</dbReference>
<dbReference type="SUPFAM" id="SSF51735">
    <property type="entry name" value="NAD(P)-binding Rossmann-fold domains"/>
    <property type="match status" value="1"/>
</dbReference>
<dbReference type="KEGG" id="scy:SCATT_50880"/>
<feature type="domain" description="Ketoreductase" evidence="4">
    <location>
        <begin position="19"/>
        <end position="211"/>
    </location>
</feature>
<evidence type="ECO:0000313" key="6">
    <source>
        <dbReference type="Proteomes" id="UP000007842"/>
    </source>
</evidence>
<dbReference type="Pfam" id="PF13561">
    <property type="entry name" value="adh_short_C2"/>
    <property type="match status" value="1"/>
</dbReference>
<keyword evidence="3" id="KW-0560">Oxidoreductase</keyword>
<dbReference type="InterPro" id="IPR052178">
    <property type="entry name" value="Sec_Metab_Biosynth_SDR"/>
</dbReference>
<dbReference type="EMBL" id="CP003219">
    <property type="protein sequence ID" value="AEW97459.1"/>
    <property type="molecule type" value="Genomic_DNA"/>
</dbReference>
<dbReference type="InterPro" id="IPR002347">
    <property type="entry name" value="SDR_fam"/>
</dbReference>
<protein>
    <submittedName>
        <fullName evidence="5">3-oxoacyl-ACP reductase</fullName>
    </submittedName>
</protein>
<organism evidence="5 6">
    <name type="scientific">Streptantibioticus cattleyicolor (strain ATCC 35852 / DSM 46488 / JCM 4925 / NBRC 14057 / NRRL 8057)</name>
    <name type="common">Streptomyces cattleya</name>
    <dbReference type="NCBI Taxonomy" id="1003195"/>
    <lineage>
        <taxon>Bacteria</taxon>
        <taxon>Bacillati</taxon>
        <taxon>Actinomycetota</taxon>
        <taxon>Actinomycetes</taxon>
        <taxon>Kitasatosporales</taxon>
        <taxon>Streptomycetaceae</taxon>
        <taxon>Streptantibioticus</taxon>
    </lineage>
</organism>
<dbReference type="PRINTS" id="PR00080">
    <property type="entry name" value="SDRFAMILY"/>
</dbReference>
<dbReference type="OrthoDB" id="3210335at2"/>
<dbReference type="PANTHER" id="PTHR43618:SF8">
    <property type="entry name" value="7ALPHA-HYDROXYSTEROID DEHYDROGENASE"/>
    <property type="match status" value="1"/>
</dbReference>
<dbReference type="PRINTS" id="PR00081">
    <property type="entry name" value="GDHRDH"/>
</dbReference>
<dbReference type="KEGG" id="sct:SCAT_5091"/>
<keyword evidence="2" id="KW-0521">NADP</keyword>
<comment type="similarity">
    <text evidence="1">Belongs to the short-chain dehydrogenases/reductases (SDR) family.</text>
</comment>
<dbReference type="Gene3D" id="3.40.50.720">
    <property type="entry name" value="NAD(P)-binding Rossmann-like Domain"/>
    <property type="match status" value="1"/>
</dbReference>
<dbReference type="Proteomes" id="UP000007842">
    <property type="component" value="Chromosome"/>
</dbReference>
<dbReference type="SMART" id="SM00822">
    <property type="entry name" value="PKS_KR"/>
    <property type="match status" value="1"/>
</dbReference>
<dbReference type="PANTHER" id="PTHR43618">
    <property type="entry name" value="7-ALPHA-HYDROXYSTEROID DEHYDROGENASE"/>
    <property type="match status" value="1"/>
</dbReference>
<evidence type="ECO:0000259" key="4">
    <source>
        <dbReference type="SMART" id="SM00822"/>
    </source>
</evidence>
<accession>F8K1G4</accession>
<keyword evidence="6" id="KW-1185">Reference proteome</keyword>
<dbReference type="HOGENOM" id="CLU_010194_1_2_11"/>
<accession>G8WVD5</accession>
<evidence type="ECO:0000256" key="3">
    <source>
        <dbReference type="ARBA" id="ARBA00023002"/>
    </source>
</evidence>
<name>F8K1G4_STREN</name>
<proteinExistence type="inferred from homology"/>
<dbReference type="InterPro" id="IPR020904">
    <property type="entry name" value="Sc_DH/Rdtase_CS"/>
</dbReference>
<dbReference type="InterPro" id="IPR057326">
    <property type="entry name" value="KR_dom"/>
</dbReference>
<evidence type="ECO:0000256" key="2">
    <source>
        <dbReference type="ARBA" id="ARBA00022857"/>
    </source>
</evidence>
<gene>
    <name evidence="5" type="ordered locus">SCATT_50880</name>
</gene>
<dbReference type="PATRIC" id="fig|1003195.11.peg.6515"/>
<sequence>MITGGPPESAGAPEVEMTRVVVVSGGGSGIGSAVAGEFAAEEAHLVLTGRREQVLRETAGRLTAAHPGLPEPLTVAADLSSAGGARRVADEVAARFDRVDVVVANAGGNPAAHGGEAIPEGLERTAWAWSENFRVNTLTAVLLTEALKDRLASPGGRVVLISSIAALRGSGTGSYAASKAALHPYAFDLARELGPRGITVNVVAPGYIRDTEFFSGGLAAERERALIEQTSTGRAGTPADVADAVRWLAAPGAGQVTAQIIQVNGGAERGR</sequence>
<evidence type="ECO:0000313" key="5">
    <source>
        <dbReference type="EMBL" id="AEW97459.1"/>
    </source>
</evidence>
<dbReference type="CDD" id="cd05233">
    <property type="entry name" value="SDR_c"/>
    <property type="match status" value="1"/>
</dbReference>
<dbReference type="eggNOG" id="COG1028">
    <property type="taxonomic scope" value="Bacteria"/>
</dbReference>
<dbReference type="AlphaFoldDB" id="F8K1G4"/>
<dbReference type="GO" id="GO:0016491">
    <property type="term" value="F:oxidoreductase activity"/>
    <property type="evidence" value="ECO:0007669"/>
    <property type="project" value="UniProtKB-KW"/>
</dbReference>
<dbReference type="STRING" id="1003195.SCATT_50880"/>